<comment type="caution">
    <text evidence="2">The sequence shown here is derived from an EMBL/GenBank/DDBJ whole genome shotgun (WGS) entry which is preliminary data.</text>
</comment>
<feature type="compositionally biased region" description="Basic and acidic residues" evidence="1">
    <location>
        <begin position="54"/>
        <end position="70"/>
    </location>
</feature>
<evidence type="ECO:0000313" key="3">
    <source>
        <dbReference type="Proteomes" id="UP001634393"/>
    </source>
</evidence>
<dbReference type="AlphaFoldDB" id="A0ABD3UMZ9"/>
<dbReference type="EMBL" id="JBJXBP010000001">
    <property type="protein sequence ID" value="KAL3850874.1"/>
    <property type="molecule type" value="Genomic_DNA"/>
</dbReference>
<evidence type="ECO:0000256" key="1">
    <source>
        <dbReference type="SAM" id="MobiDB-lite"/>
    </source>
</evidence>
<organism evidence="2 3">
    <name type="scientific">Penstemon smallii</name>
    <dbReference type="NCBI Taxonomy" id="265156"/>
    <lineage>
        <taxon>Eukaryota</taxon>
        <taxon>Viridiplantae</taxon>
        <taxon>Streptophyta</taxon>
        <taxon>Embryophyta</taxon>
        <taxon>Tracheophyta</taxon>
        <taxon>Spermatophyta</taxon>
        <taxon>Magnoliopsida</taxon>
        <taxon>eudicotyledons</taxon>
        <taxon>Gunneridae</taxon>
        <taxon>Pentapetalae</taxon>
        <taxon>asterids</taxon>
        <taxon>lamiids</taxon>
        <taxon>Lamiales</taxon>
        <taxon>Plantaginaceae</taxon>
        <taxon>Cheloneae</taxon>
        <taxon>Penstemon</taxon>
    </lineage>
</organism>
<dbReference type="Proteomes" id="UP001634393">
    <property type="component" value="Unassembled WGS sequence"/>
</dbReference>
<proteinExistence type="predicted"/>
<protein>
    <submittedName>
        <fullName evidence="2">Uncharacterized protein</fullName>
    </submittedName>
</protein>
<gene>
    <name evidence="2" type="ORF">ACJIZ3_012756</name>
</gene>
<accession>A0ABD3UMZ9</accession>
<sequence>MPNKYIALEDESNPLFLPSSLHLQSTQRGTYFTRCVEGPSWADQWGEGGFGALEDDKTKTNKDVGGDKKPAGSAGFGKAKAAALSGAQKVKSSTSMGIKWVKNKCQKKTPST</sequence>
<reference evidence="2 3" key="1">
    <citation type="submission" date="2024-12" db="EMBL/GenBank/DDBJ databases">
        <title>The unique morphological basis and parallel evolutionary history of personate flowers in Penstemon.</title>
        <authorList>
            <person name="Depatie T.H."/>
            <person name="Wessinger C.A."/>
        </authorList>
    </citation>
    <scope>NUCLEOTIDE SEQUENCE [LARGE SCALE GENOMIC DNA]</scope>
    <source>
        <strain evidence="2">WTNN_2</strain>
        <tissue evidence="2">Leaf</tissue>
    </source>
</reference>
<keyword evidence="3" id="KW-1185">Reference proteome</keyword>
<name>A0ABD3UMZ9_9LAMI</name>
<evidence type="ECO:0000313" key="2">
    <source>
        <dbReference type="EMBL" id="KAL3850874.1"/>
    </source>
</evidence>
<feature type="region of interest" description="Disordered" evidence="1">
    <location>
        <begin position="47"/>
        <end position="77"/>
    </location>
</feature>
<dbReference type="PANTHER" id="PTHR33386">
    <property type="entry name" value="OS02G0740600 PROTEIN"/>
    <property type="match status" value="1"/>
</dbReference>
<dbReference type="PANTHER" id="PTHR33386:SF26">
    <property type="entry name" value="ANKYRIN REPEAT PROTEIN"/>
    <property type="match status" value="1"/>
</dbReference>